<comment type="caution">
    <text evidence="1">The sequence shown here is derived from an EMBL/GenBank/DDBJ whole genome shotgun (WGS) entry which is preliminary data.</text>
</comment>
<name>A0A0F3MXQ7_ANAPH</name>
<protein>
    <submittedName>
        <fullName evidence="1">Uncharacterized protein</fullName>
    </submittedName>
</protein>
<evidence type="ECO:0000313" key="2">
    <source>
        <dbReference type="EMBL" id="KJV59376.1"/>
    </source>
</evidence>
<sequence length="41" mass="4813">MYFVQEILHWHHRIRSVSLVSTLPLIPDFKSVLPSIRSVPL</sequence>
<dbReference type="AlphaFoldDB" id="A0A0F3MXQ7"/>
<dbReference type="EMBL" id="LANT01000010">
    <property type="protein sequence ID" value="KJV59376.1"/>
    <property type="molecule type" value="Genomic_DNA"/>
</dbReference>
<organism evidence="1 3">
    <name type="scientific">Anaplasma phagocytophilum str. NCH-1</name>
    <dbReference type="NCBI Taxonomy" id="1359161"/>
    <lineage>
        <taxon>Bacteria</taxon>
        <taxon>Pseudomonadati</taxon>
        <taxon>Pseudomonadota</taxon>
        <taxon>Alphaproteobacteria</taxon>
        <taxon>Rickettsiales</taxon>
        <taxon>Anaplasmataceae</taxon>
        <taxon>Anaplasma</taxon>
        <taxon>phagocytophilum group</taxon>
    </lineage>
</organism>
<evidence type="ECO:0000313" key="1">
    <source>
        <dbReference type="EMBL" id="KJV59339.1"/>
    </source>
</evidence>
<evidence type="ECO:0000313" key="3">
    <source>
        <dbReference type="Proteomes" id="UP000033754"/>
    </source>
</evidence>
<dbReference type="Proteomes" id="UP000033754">
    <property type="component" value="Unassembled WGS sequence"/>
</dbReference>
<reference evidence="1 3" key="1">
    <citation type="submission" date="2015-01" db="EMBL/GenBank/DDBJ databases">
        <title>Genome Sequencing of Rickettsiales.</title>
        <authorList>
            <person name="Daugherty S.C."/>
            <person name="Su Q."/>
            <person name="Abolude K."/>
            <person name="Beier-Sexton M."/>
            <person name="Carlyon J.A."/>
            <person name="Carter R."/>
            <person name="Day N.P."/>
            <person name="Dumler S.J."/>
            <person name="Dyachenko V."/>
            <person name="Godinez A."/>
            <person name="Kurtti T.J."/>
            <person name="Lichay M."/>
            <person name="Mullins K.E."/>
            <person name="Ott S."/>
            <person name="Pappas-Brown V."/>
            <person name="Paris D.H."/>
            <person name="Patel P."/>
            <person name="Richards A.L."/>
            <person name="Sadzewicz L."/>
            <person name="Sears K."/>
            <person name="Seidman D."/>
            <person name="Sengamalay N."/>
            <person name="Stenos J."/>
            <person name="Tallon L.J."/>
            <person name="Vincent G."/>
            <person name="Fraser C.M."/>
            <person name="Munderloh U."/>
            <person name="Dunning-Hotopp J.C."/>
        </authorList>
    </citation>
    <scope>NUCLEOTIDE SEQUENCE [LARGE SCALE GENOMIC DNA]</scope>
    <source>
        <strain evidence="1 3">NCH-1</strain>
    </source>
</reference>
<proteinExistence type="predicted"/>
<dbReference type="PATRIC" id="fig|1359161.3.peg.1812"/>
<dbReference type="EMBL" id="LANT01000011">
    <property type="protein sequence ID" value="KJV59339.1"/>
    <property type="molecule type" value="Genomic_DNA"/>
</dbReference>
<gene>
    <name evidence="2" type="ORF">EPHNCH_1602</name>
    <name evidence="1" type="ORF">EPHNCH_1608</name>
</gene>
<accession>A0A0F3MXQ7</accession>